<comment type="subcellular location">
    <subcellularLocation>
        <location evidence="11">Cytoplasm</location>
    </subcellularLocation>
</comment>
<organism evidence="14 15">
    <name type="scientific">Moritella marina ATCC 15381</name>
    <dbReference type="NCBI Taxonomy" id="1202962"/>
    <lineage>
        <taxon>Bacteria</taxon>
        <taxon>Pseudomonadati</taxon>
        <taxon>Pseudomonadota</taxon>
        <taxon>Gammaproteobacteria</taxon>
        <taxon>Alteromonadales</taxon>
        <taxon>Moritellaceae</taxon>
        <taxon>Moritella</taxon>
    </lineage>
</organism>
<evidence type="ECO:0000256" key="3">
    <source>
        <dbReference type="ARBA" id="ARBA00022527"/>
    </source>
</evidence>
<evidence type="ECO:0000313" key="15">
    <source>
        <dbReference type="Proteomes" id="UP000327424"/>
    </source>
</evidence>
<feature type="binding site" evidence="11">
    <location>
        <position position="337"/>
    </location>
    <ligand>
        <name>ATP</name>
        <dbReference type="ChEBI" id="CHEBI:30616"/>
    </ligand>
</feature>
<evidence type="ECO:0000256" key="7">
    <source>
        <dbReference type="ARBA" id="ARBA00022777"/>
    </source>
</evidence>
<evidence type="ECO:0000256" key="5">
    <source>
        <dbReference type="ARBA" id="ARBA00022679"/>
    </source>
</evidence>
<keyword evidence="1 11" id="KW-0329">Glyoxylate bypass</keyword>
<keyword evidence="15" id="KW-1185">Reference proteome</keyword>
<dbReference type="GO" id="GO:0006006">
    <property type="term" value="P:glucose metabolic process"/>
    <property type="evidence" value="ECO:0007669"/>
    <property type="project" value="InterPro"/>
</dbReference>
<evidence type="ECO:0000256" key="2">
    <source>
        <dbReference type="ARBA" id="ARBA00022490"/>
    </source>
</evidence>
<dbReference type="Proteomes" id="UP000327424">
    <property type="component" value="Chromosome"/>
</dbReference>
<dbReference type="GO" id="GO:0008772">
    <property type="term" value="F:[isocitrate dehydrogenase (NADP+)] kinase activity"/>
    <property type="evidence" value="ECO:0007669"/>
    <property type="project" value="UniProtKB-UniRule"/>
</dbReference>
<name>A0A5J6WKY2_MORMI</name>
<dbReference type="InterPro" id="IPR046854">
    <property type="entry name" value="AceK_regulatory"/>
</dbReference>
<feature type="active site" evidence="11">
    <location>
        <position position="372"/>
    </location>
</feature>
<comment type="similarity">
    <text evidence="11">Belongs to the AceK family.</text>
</comment>
<dbReference type="InterPro" id="IPR046855">
    <property type="entry name" value="AceK_kinase"/>
</dbReference>
<dbReference type="KEGG" id="mmaa:FR932_13670"/>
<evidence type="ECO:0000256" key="8">
    <source>
        <dbReference type="ARBA" id="ARBA00022801"/>
    </source>
</evidence>
<dbReference type="NCBIfam" id="NF002804">
    <property type="entry name" value="PRK02946.1"/>
    <property type="match status" value="1"/>
</dbReference>
<dbReference type="PANTHER" id="PTHR39559:SF1">
    <property type="entry name" value="ISOCITRATE DEHYDROGENASE KINASE_PHOSPHATASE"/>
    <property type="match status" value="1"/>
</dbReference>
<evidence type="ECO:0000313" key="14">
    <source>
        <dbReference type="EMBL" id="QFI38826.1"/>
    </source>
</evidence>
<feature type="domain" description="Isocitrate dehydrogenase kinase/phosphatase (AceK) regulatory" evidence="13">
    <location>
        <begin position="11"/>
        <end position="310"/>
    </location>
</feature>
<keyword evidence="4 11" id="KW-0816">Tricarboxylic acid cycle</keyword>
<evidence type="ECO:0000256" key="9">
    <source>
        <dbReference type="ARBA" id="ARBA00022840"/>
    </source>
</evidence>
<feature type="domain" description="Isocitrate dehydrogenase kinase/phosphatase (AceK) kinase" evidence="12">
    <location>
        <begin position="311"/>
        <end position="565"/>
    </location>
</feature>
<dbReference type="EC" id="3.1.3.-" evidence="11"/>
<keyword evidence="7 11" id="KW-0418">Kinase</keyword>
<evidence type="ECO:0000256" key="10">
    <source>
        <dbReference type="ARBA" id="ARBA00022912"/>
    </source>
</evidence>
<protein>
    <recommendedName>
        <fullName evidence="11">Isocitrate dehydrogenase kinase/phosphatase</fullName>
        <shortName evidence="11">IDH kinase/phosphatase</shortName>
        <shortName evidence="11">IDHK/P</shortName>
        <ecNumber evidence="11">2.7.11.5</ecNumber>
        <ecNumber evidence="11">3.1.3.-</ecNumber>
    </recommendedName>
</protein>
<dbReference type="PANTHER" id="PTHR39559">
    <property type="match status" value="1"/>
</dbReference>
<proteinExistence type="inferred from homology"/>
<keyword evidence="3 11" id="KW-0723">Serine/threonine-protein kinase</keyword>
<dbReference type="RefSeq" id="WP_019441434.1">
    <property type="nucleotide sequence ID" value="NZ_ALOE01000018.1"/>
</dbReference>
<dbReference type="GO" id="GO:0004721">
    <property type="term" value="F:phosphoprotein phosphatase activity"/>
    <property type="evidence" value="ECO:0007669"/>
    <property type="project" value="UniProtKB-KW"/>
</dbReference>
<dbReference type="OrthoDB" id="5287793at2"/>
<reference evidence="14 15" key="1">
    <citation type="submission" date="2019-09" db="EMBL/GenBank/DDBJ databases">
        <title>Hybrid Assembly of the complete Genome of the Deep-Sea Bacterium Moritella marina from long Nanopore and Illumina reads.</title>
        <authorList>
            <person name="Magin S."/>
            <person name="Georgoulis A."/>
            <person name="Papadimitriou K."/>
            <person name="Iliakis G."/>
            <person name="Vorgias C.E."/>
        </authorList>
    </citation>
    <scope>NUCLEOTIDE SEQUENCE [LARGE SCALE GENOMIC DNA]</scope>
    <source>
        <strain evidence="14 15">MP-1</strain>
    </source>
</reference>
<keyword evidence="6 11" id="KW-0547">Nucleotide-binding</keyword>
<evidence type="ECO:0000259" key="13">
    <source>
        <dbReference type="Pfam" id="PF20423"/>
    </source>
</evidence>
<dbReference type="AlphaFoldDB" id="A0A5J6WKY2"/>
<evidence type="ECO:0000259" key="12">
    <source>
        <dbReference type="Pfam" id="PF06315"/>
    </source>
</evidence>
<evidence type="ECO:0000256" key="1">
    <source>
        <dbReference type="ARBA" id="ARBA00022435"/>
    </source>
</evidence>
<gene>
    <name evidence="11 14" type="primary">aceK</name>
    <name evidence="14" type="ORF">FR932_13670</name>
</gene>
<comment type="function">
    <text evidence="11">Bifunctional enzyme which can phosphorylate or dephosphorylate isocitrate dehydrogenase (IDH) on a specific serine residue. This is a regulatory mechanism which enables bacteria to bypass the Krebs cycle via the glyoxylate shunt in response to the source of carbon. When bacteria are grown on glucose, IDH is fully active and unphosphorylated, but when grown on acetate or ethanol, the activity of IDH declines drastically concomitant with its phosphorylation.</text>
</comment>
<dbReference type="EMBL" id="CP044399">
    <property type="protein sequence ID" value="QFI38826.1"/>
    <property type="molecule type" value="Genomic_DNA"/>
</dbReference>
<dbReference type="PIRSF" id="PIRSF000719">
    <property type="entry name" value="AceK"/>
    <property type="match status" value="1"/>
</dbReference>
<feature type="binding site" evidence="11">
    <location>
        <begin position="316"/>
        <end position="322"/>
    </location>
    <ligand>
        <name>ATP</name>
        <dbReference type="ChEBI" id="CHEBI:30616"/>
    </ligand>
</feature>
<dbReference type="Pfam" id="PF06315">
    <property type="entry name" value="AceK_kinase"/>
    <property type="match status" value="1"/>
</dbReference>
<evidence type="ECO:0000256" key="4">
    <source>
        <dbReference type="ARBA" id="ARBA00022532"/>
    </source>
</evidence>
<keyword evidence="5 11" id="KW-0808">Transferase</keyword>
<keyword evidence="10 11" id="KW-0904">Protein phosphatase</keyword>
<keyword evidence="8 11" id="KW-0378">Hydrolase</keyword>
<dbReference type="EC" id="2.7.11.5" evidence="11"/>
<keyword evidence="9 11" id="KW-0067">ATP-binding</keyword>
<dbReference type="Pfam" id="PF20423">
    <property type="entry name" value="AceK_regulatory"/>
    <property type="match status" value="1"/>
</dbReference>
<dbReference type="PROSITE" id="PS51257">
    <property type="entry name" value="PROKAR_LIPOPROTEIN"/>
    <property type="match status" value="1"/>
</dbReference>
<dbReference type="HAMAP" id="MF_00747">
    <property type="entry name" value="AceK"/>
    <property type="match status" value="1"/>
</dbReference>
<accession>A0A5J6WKY2</accession>
<keyword evidence="2 11" id="KW-0963">Cytoplasm</keyword>
<dbReference type="GO" id="GO:0006099">
    <property type="term" value="P:tricarboxylic acid cycle"/>
    <property type="evidence" value="ECO:0007669"/>
    <property type="project" value="UniProtKB-UniRule"/>
</dbReference>
<dbReference type="GO" id="GO:0004674">
    <property type="term" value="F:protein serine/threonine kinase activity"/>
    <property type="evidence" value="ECO:0007669"/>
    <property type="project" value="UniProtKB-KW"/>
</dbReference>
<evidence type="ECO:0000256" key="6">
    <source>
        <dbReference type="ARBA" id="ARBA00022741"/>
    </source>
</evidence>
<dbReference type="GO" id="GO:0016208">
    <property type="term" value="F:AMP binding"/>
    <property type="evidence" value="ECO:0007669"/>
    <property type="project" value="TreeGrafter"/>
</dbReference>
<sequence length="580" mass="67758">MEKVLEAQIAGSILASCDAFYSRFLEVTRGAKLRFENADWHGVQIAAKKRISLYDYHVGKTAQQIQALAADTTAEQPFLQNIKCEYEALLQHYPNFEIAESFFNSVYRRVFKHTNIYKDQLFITNANRIRDPGYPNNFYRSYTRGGNFSVILRKIISGYTFTARWENLDRDLANVVDYLNQHAPKQLTDAKHIEVHMLNEVFYRNKGAYLMGKIFADGHMYPLVFPILNNEENEIYLDTVIFEKEETSILFGFARAYFFVYAPEPGAIVQFLKPMIPNKTNFEIYSAIGCQKHAKTEFFRNYIKHLNNSDDKFIIAPGIKGMVMSVFTLPSYDVVFKIIKDEFAPPKQIDHATVKAKYQIVKSHDRVGRMADTQQFKNFAFPKDRFSQELLDELLAVAPSVIKLTNSKVVIKHLYIERKMIPLNMYLEQANEEELDNAIDEYGNAIKQLAAADIFPGDMLFKNFGVTRHNRVIFYDYDEISYMHEVNFRYIPKPRYPEDMMMAQPWFAVAPNDVFPEEFETFLLSRPEINKLFKKYHSDLLDANYWKGLQDNISRGKYNDVFPYRRARRFERNADGDHTN</sequence>
<dbReference type="InterPro" id="IPR010452">
    <property type="entry name" value="Isocitrate_DH_AceK"/>
</dbReference>
<dbReference type="GO" id="GO:0005524">
    <property type="term" value="F:ATP binding"/>
    <property type="evidence" value="ECO:0007669"/>
    <property type="project" value="UniProtKB-UniRule"/>
</dbReference>
<dbReference type="GO" id="GO:0006097">
    <property type="term" value="P:glyoxylate cycle"/>
    <property type="evidence" value="ECO:0007669"/>
    <property type="project" value="UniProtKB-UniRule"/>
</dbReference>
<dbReference type="GO" id="GO:0005737">
    <property type="term" value="C:cytoplasm"/>
    <property type="evidence" value="ECO:0007669"/>
    <property type="project" value="UniProtKB-SubCell"/>
</dbReference>
<comment type="catalytic activity">
    <reaction evidence="11">
        <text>L-seryl-[isocitrate dehydrogenase] + ATP = O-phospho-L-seryl-[isocitrate dehydrogenase] + ADP + H(+)</text>
        <dbReference type="Rhea" id="RHEA:43540"/>
        <dbReference type="Rhea" id="RHEA-COMP:10605"/>
        <dbReference type="Rhea" id="RHEA-COMP:10606"/>
        <dbReference type="ChEBI" id="CHEBI:15378"/>
        <dbReference type="ChEBI" id="CHEBI:29999"/>
        <dbReference type="ChEBI" id="CHEBI:30616"/>
        <dbReference type="ChEBI" id="CHEBI:83421"/>
        <dbReference type="ChEBI" id="CHEBI:456216"/>
        <dbReference type="EC" id="2.7.11.5"/>
    </reaction>
</comment>
<evidence type="ECO:0000256" key="11">
    <source>
        <dbReference type="HAMAP-Rule" id="MF_00747"/>
    </source>
</evidence>